<sequence>MESAIYCNKCKITGNHKTIFCQKTQCHYCKQFGHINVFCPNLPCYLCHVYGYTQRTCIENKELKPKKLKCKVCNRYSDKEFCNDIHMVAFLTHEKDFQFMLNYIMHLSDVEINFSAVLRMIYKIKKIYYFNDSFEKLQKKQEMDCLYYDGINNVYTFKEVHNSLGIDLFNLCKECCNVISNQKLVCGTCKIKKLFENFRIKPFRIETNKHYLKDHNIQYQKFKEHVIVKNTNYYIVDRLYFDNKDNLRLAYNGIKRSERRPKALELKKMKLENERMQKELKDYRKQVKDLKRSNEILNNKNQNLNDTITELNKEVQKLDKNLRDYQDANKEFVEHDKEIMIEIEELKNRINKHDEELDRFKTENEELRKRIDKNVTNNEMFENIELTNNEIFENIELTNNEIFENIGLMNNEMFENIELTNNEMFKNIGLTSIGESINED</sequence>
<reference evidence="1" key="1">
    <citation type="submission" date="2021-06" db="EMBL/GenBank/DDBJ databases">
        <authorList>
            <person name="Kallberg Y."/>
            <person name="Tangrot J."/>
            <person name="Rosling A."/>
        </authorList>
    </citation>
    <scope>NUCLEOTIDE SEQUENCE</scope>
    <source>
        <strain evidence="1">IL203A</strain>
    </source>
</reference>
<name>A0ACA9KRK3_9GLOM</name>
<evidence type="ECO:0000313" key="1">
    <source>
        <dbReference type="EMBL" id="CAG8489014.1"/>
    </source>
</evidence>
<dbReference type="EMBL" id="CAJVPU010001811">
    <property type="protein sequence ID" value="CAG8489014.1"/>
    <property type="molecule type" value="Genomic_DNA"/>
</dbReference>
<evidence type="ECO:0000313" key="2">
    <source>
        <dbReference type="Proteomes" id="UP000789702"/>
    </source>
</evidence>
<gene>
    <name evidence="1" type="ORF">DHETER_LOCUS2470</name>
</gene>
<accession>A0ACA9KRK3</accession>
<organism evidence="1 2">
    <name type="scientific">Dentiscutata heterogama</name>
    <dbReference type="NCBI Taxonomy" id="1316150"/>
    <lineage>
        <taxon>Eukaryota</taxon>
        <taxon>Fungi</taxon>
        <taxon>Fungi incertae sedis</taxon>
        <taxon>Mucoromycota</taxon>
        <taxon>Glomeromycotina</taxon>
        <taxon>Glomeromycetes</taxon>
        <taxon>Diversisporales</taxon>
        <taxon>Gigasporaceae</taxon>
        <taxon>Dentiscutata</taxon>
    </lineage>
</organism>
<dbReference type="Proteomes" id="UP000789702">
    <property type="component" value="Unassembled WGS sequence"/>
</dbReference>
<protein>
    <submittedName>
        <fullName evidence="1">17200_t:CDS:1</fullName>
    </submittedName>
</protein>
<keyword evidence="2" id="KW-1185">Reference proteome</keyword>
<comment type="caution">
    <text evidence="1">The sequence shown here is derived from an EMBL/GenBank/DDBJ whole genome shotgun (WGS) entry which is preliminary data.</text>
</comment>
<proteinExistence type="predicted"/>